<dbReference type="AlphaFoldDB" id="A0A7W8G728"/>
<organism evidence="2 3">
    <name type="scientific">Treponema ruminis</name>
    <dbReference type="NCBI Taxonomy" id="744515"/>
    <lineage>
        <taxon>Bacteria</taxon>
        <taxon>Pseudomonadati</taxon>
        <taxon>Spirochaetota</taxon>
        <taxon>Spirochaetia</taxon>
        <taxon>Spirochaetales</taxon>
        <taxon>Treponemataceae</taxon>
        <taxon>Treponema</taxon>
    </lineage>
</organism>
<feature type="transmembrane region" description="Helical" evidence="1">
    <location>
        <begin position="168"/>
        <end position="187"/>
    </location>
</feature>
<dbReference type="RefSeq" id="WP_184656984.1">
    <property type="nucleotide sequence ID" value="NZ_CP031518.1"/>
</dbReference>
<feature type="transmembrane region" description="Helical" evidence="1">
    <location>
        <begin position="83"/>
        <end position="101"/>
    </location>
</feature>
<dbReference type="EMBL" id="JACHFQ010000001">
    <property type="protein sequence ID" value="MBB5225083.1"/>
    <property type="molecule type" value="Genomic_DNA"/>
</dbReference>
<feature type="transmembrane region" description="Helical" evidence="1">
    <location>
        <begin position="193"/>
        <end position="210"/>
    </location>
</feature>
<protein>
    <submittedName>
        <fullName evidence="2">Uncharacterized membrane protein YoaK (UPF0700 family)</fullName>
    </submittedName>
</protein>
<dbReference type="Proteomes" id="UP000518887">
    <property type="component" value="Unassembled WGS sequence"/>
</dbReference>
<reference evidence="2 3" key="1">
    <citation type="submission" date="2020-08" db="EMBL/GenBank/DDBJ databases">
        <title>Genomic Encyclopedia of Type Strains, Phase IV (KMG-IV): sequencing the most valuable type-strain genomes for metagenomic binning, comparative biology and taxonomic classification.</title>
        <authorList>
            <person name="Goeker M."/>
        </authorList>
    </citation>
    <scope>NUCLEOTIDE SEQUENCE [LARGE SCALE GENOMIC DNA]</scope>
    <source>
        <strain evidence="2 3">DSM 103462</strain>
    </source>
</reference>
<proteinExistence type="predicted"/>
<name>A0A7W8G728_9SPIR</name>
<accession>A0A7W8G728</accession>
<evidence type="ECO:0000256" key="1">
    <source>
        <dbReference type="SAM" id="Phobius"/>
    </source>
</evidence>
<keyword evidence="1" id="KW-0812">Transmembrane</keyword>
<feature type="transmembrane region" description="Helical" evidence="1">
    <location>
        <begin position="55"/>
        <end position="76"/>
    </location>
</feature>
<sequence>MNLNREAQIHFIVAFIGGFLGLFPIVNVAHFLGSAQTTNLIDIVLGLLSGEGHSVLFHVFGAFLYGLAIFLVTFLPKHTKANVKILAMIVDVTAAFAMWLFPVSRDLPLTVYLYPTFFAMAFQWCAFKGAYGFTSSTIFSSNNFRQLISSLTEIFFNGDRSYSLKAKFFGLTLFCFHFGLTLSWFFWRFFGNAGFLFVILPCAAVVWILSRD</sequence>
<comment type="caution">
    <text evidence="2">The sequence shown here is derived from an EMBL/GenBank/DDBJ whole genome shotgun (WGS) entry which is preliminary data.</text>
</comment>
<keyword evidence="3" id="KW-1185">Reference proteome</keyword>
<gene>
    <name evidence="2" type="ORF">HNP76_000423</name>
</gene>
<evidence type="ECO:0000313" key="2">
    <source>
        <dbReference type="EMBL" id="MBB5225083.1"/>
    </source>
</evidence>
<dbReference type="Pfam" id="PF06912">
    <property type="entry name" value="DUF1275"/>
    <property type="match status" value="1"/>
</dbReference>
<dbReference type="InterPro" id="IPR010699">
    <property type="entry name" value="DUF1275"/>
</dbReference>
<keyword evidence="1" id="KW-0472">Membrane</keyword>
<evidence type="ECO:0000313" key="3">
    <source>
        <dbReference type="Proteomes" id="UP000518887"/>
    </source>
</evidence>
<feature type="transmembrane region" description="Helical" evidence="1">
    <location>
        <begin position="12"/>
        <end position="35"/>
    </location>
</feature>
<keyword evidence="1" id="KW-1133">Transmembrane helix</keyword>